<dbReference type="GeneID" id="120258565"/>
<evidence type="ECO:0000256" key="1">
    <source>
        <dbReference type="ARBA" id="ARBA00004141"/>
    </source>
</evidence>
<dbReference type="GO" id="GO:0034220">
    <property type="term" value="P:monoatomic ion transmembrane transport"/>
    <property type="evidence" value="ECO:0007669"/>
    <property type="project" value="UniProtKB-KW"/>
</dbReference>
<gene>
    <name evidence="11" type="primary">LOC120258565</name>
</gene>
<evidence type="ECO:0000256" key="9">
    <source>
        <dbReference type="SAM" id="Phobius"/>
    </source>
</evidence>
<dbReference type="Proteomes" id="UP001515500">
    <property type="component" value="Chromosome 4"/>
</dbReference>
<evidence type="ECO:0000313" key="11">
    <source>
        <dbReference type="RefSeq" id="XP_039121961.1"/>
    </source>
</evidence>
<dbReference type="GO" id="GO:0015743">
    <property type="term" value="P:malate transport"/>
    <property type="evidence" value="ECO:0007669"/>
    <property type="project" value="InterPro"/>
</dbReference>
<reference evidence="11" key="1">
    <citation type="submission" date="2025-08" db="UniProtKB">
        <authorList>
            <consortium name="RefSeq"/>
        </authorList>
    </citation>
    <scope>IDENTIFICATION</scope>
</reference>
<evidence type="ECO:0000256" key="4">
    <source>
        <dbReference type="ARBA" id="ARBA00022692"/>
    </source>
</evidence>
<comment type="similarity">
    <text evidence="2">Belongs to the aromatic acid exporter (TC 2.A.85) family.</text>
</comment>
<comment type="subcellular location">
    <subcellularLocation>
        <location evidence="1">Membrane</location>
        <topology evidence="1">Multi-pass membrane protein</topology>
    </subcellularLocation>
</comment>
<evidence type="ECO:0000256" key="6">
    <source>
        <dbReference type="ARBA" id="ARBA00023065"/>
    </source>
</evidence>
<evidence type="ECO:0000256" key="3">
    <source>
        <dbReference type="ARBA" id="ARBA00022448"/>
    </source>
</evidence>
<evidence type="ECO:0000256" key="7">
    <source>
        <dbReference type="ARBA" id="ARBA00023136"/>
    </source>
</evidence>
<dbReference type="GO" id="GO:0016020">
    <property type="term" value="C:membrane"/>
    <property type="evidence" value="ECO:0007669"/>
    <property type="project" value="UniProtKB-SubCell"/>
</dbReference>
<feature type="transmembrane region" description="Helical" evidence="9">
    <location>
        <begin position="46"/>
        <end position="66"/>
    </location>
</feature>
<feature type="transmembrane region" description="Helical" evidence="9">
    <location>
        <begin position="124"/>
        <end position="145"/>
    </location>
</feature>
<keyword evidence="3" id="KW-0813">Transport</keyword>
<keyword evidence="6" id="KW-0406">Ion transport</keyword>
<dbReference type="Pfam" id="PF11744">
    <property type="entry name" value="ALMT"/>
    <property type="match status" value="1"/>
</dbReference>
<dbReference type="PANTHER" id="PTHR31086">
    <property type="entry name" value="ALUMINUM-ACTIVATED MALATE TRANSPORTER 10"/>
    <property type="match status" value="1"/>
</dbReference>
<dbReference type="AlphaFoldDB" id="A0AB40B3Y5"/>
<dbReference type="RefSeq" id="XP_039121961.1">
    <property type="nucleotide sequence ID" value="XM_039266027.1"/>
</dbReference>
<evidence type="ECO:0000256" key="2">
    <source>
        <dbReference type="ARBA" id="ARBA00007079"/>
    </source>
</evidence>
<organism evidence="10 11">
    <name type="scientific">Dioscorea cayennensis subsp. rotundata</name>
    <name type="common">White Guinea yam</name>
    <name type="synonym">Dioscorea rotundata</name>
    <dbReference type="NCBI Taxonomy" id="55577"/>
    <lineage>
        <taxon>Eukaryota</taxon>
        <taxon>Viridiplantae</taxon>
        <taxon>Streptophyta</taxon>
        <taxon>Embryophyta</taxon>
        <taxon>Tracheophyta</taxon>
        <taxon>Spermatophyta</taxon>
        <taxon>Magnoliopsida</taxon>
        <taxon>Liliopsida</taxon>
        <taxon>Dioscoreales</taxon>
        <taxon>Dioscoreaceae</taxon>
        <taxon>Dioscorea</taxon>
    </lineage>
</organism>
<protein>
    <submittedName>
        <fullName evidence="11">Aluminum-activated malate transporter 10-like</fullName>
    </submittedName>
</protein>
<name>A0AB40B3Y5_DIOCR</name>
<feature type="transmembrane region" description="Helical" evidence="9">
    <location>
        <begin position="157"/>
        <end position="179"/>
    </location>
</feature>
<keyword evidence="8" id="KW-0407">Ion channel</keyword>
<feature type="transmembrane region" description="Helical" evidence="9">
    <location>
        <begin position="99"/>
        <end position="117"/>
    </location>
</feature>
<feature type="transmembrane region" description="Helical" evidence="9">
    <location>
        <begin position="15"/>
        <end position="34"/>
    </location>
</feature>
<evidence type="ECO:0000256" key="8">
    <source>
        <dbReference type="ARBA" id="ARBA00023303"/>
    </source>
</evidence>
<proteinExistence type="inferred from homology"/>
<dbReference type="InterPro" id="IPR020966">
    <property type="entry name" value="ALMT"/>
</dbReference>
<keyword evidence="4 9" id="KW-0812">Transmembrane</keyword>
<evidence type="ECO:0000256" key="5">
    <source>
        <dbReference type="ARBA" id="ARBA00022989"/>
    </source>
</evidence>
<keyword evidence="7 9" id="KW-0472">Membrane</keyword>
<evidence type="ECO:0000313" key="10">
    <source>
        <dbReference type="Proteomes" id="UP001515500"/>
    </source>
</evidence>
<accession>A0AB40B3Y5</accession>
<sequence>MANPKKKETRELRKIIHCFKVGIAMTLVSLYYYYNPWSDNTTQGAAMWAVMTVVVVFEFTVGGCIYKGLNRAMATLVAGGLALGVHWLASISGDKFEPIILGLSVFILASIATFYRFDTKIKVWFDYGVVIFILTFSLIAVSGYQRDTLFALAQQRLYNIGIGIFICLLVCFLICPVWAGEDLHLLIIWNMEKIADSLEVCTDEYFKGCGEDNDAIRQRLESCDEDNYAIRQRLDAYKHILNSKSSEDSLAILARWEPGHGSFGFRHPWNQYLKIGAAMRLCSYCLESLLGCIASQTQVTDESMKKHLSEACMRLSFNSSRILKELAKCIKFMRKSNCMDLLLREQNNGVKELDNALRSLPPSNHPTKESMDLGFVSSFHGRELIVIISLLIEISARIIGVVEAVNLLAEQACFKPAKNEMEQEDEEVDMVSRKNSFVVTLGPEPVRTTEEA</sequence>
<keyword evidence="10" id="KW-1185">Reference proteome</keyword>
<keyword evidence="5 9" id="KW-1133">Transmembrane helix</keyword>